<dbReference type="InterPro" id="IPR049566">
    <property type="entry name" value="WDR59_RTC1-like_RING_Znf"/>
</dbReference>
<dbReference type="GO" id="GO:0035591">
    <property type="term" value="F:signaling adaptor activity"/>
    <property type="evidence" value="ECO:0007669"/>
    <property type="project" value="TreeGrafter"/>
</dbReference>
<feature type="region of interest" description="Disordered" evidence="4">
    <location>
        <begin position="1"/>
        <end position="143"/>
    </location>
</feature>
<feature type="compositionally biased region" description="Low complexity" evidence="4">
    <location>
        <begin position="88"/>
        <end position="103"/>
    </location>
</feature>
<accession>A0AAD7ENW8</accession>
<dbReference type="SUPFAM" id="SSF50978">
    <property type="entry name" value="WD40 repeat-like"/>
    <property type="match status" value="1"/>
</dbReference>
<keyword evidence="2" id="KW-0677">Repeat</keyword>
<dbReference type="SMART" id="SM00320">
    <property type="entry name" value="WD40"/>
    <property type="match status" value="5"/>
</dbReference>
<feature type="compositionally biased region" description="Low complexity" evidence="4">
    <location>
        <begin position="111"/>
        <end position="124"/>
    </location>
</feature>
<dbReference type="Pfam" id="PF00400">
    <property type="entry name" value="WD40"/>
    <property type="match status" value="1"/>
</dbReference>
<sequence length="1578" mass="170060">MTRRPDERGRVPSSTGAASVNFASPAAARRLSWIGGPASGSTSGMPMGFDPTARRPSWTPTPLGEGGWSGKQRLFYPAHPEESGSGSGSNNNSDNNGWNEINSGSGSDEYVSGASSKGAAAVGGIHDGGGGAGTGEGESSEEASNFRAGMQIDMKMLVGDAVGNMSISPTARDIVLAARRGLFIIDLASPLSVPRFLPQGGTWDVADVQWNPHVSRAEYIVSTSSEKLLIWNLLLPSPSYPSLTSSSLSSLSSSSPPSSSPSGNSSFKTSAASAPSSISHVLHAHYRAITDINWHPAEAERDVVASTGIDSWIWAWDLRAAAGGRAVFGLCAFNAGGTQVKWNRQDPHVLASSHAGEVLIWDRRKGSLPRTRLRAHRSKIYGIDWSPRVRDELVTCALDGEIKVWDVGATTGTGEHGGGLYGGADSLPDDHAQDHRDRYNTGLYAPTHTPAHTIRTAHPVWRARHLPFGRGVLSLPQRGGTGLGMYAFGPSPARSRASSGSSPQRTRTRARKRRRDEDDDSDSEVEDEGRRRRRTGGREGGVWDGDGEDYAGWGGDEPVEVFEGHTDVVKEFVWRRGGDGTAFQLITWSKDRTLRFWPVDAETMAKVGYVRPAEPLPGSVPTPATTLLANVLSGSAPTDTATSKKENLSPPAPTFSFRNPPPPEPLDASILTGSVLGLTSPHIPALSAPVGARAILAGVRAGAPVGGGAGTKHNSAHHAHGHVQDARRTPGLAGSTTRMSRGTAGGRRVGMDALTWLSNVKEVAGGGGERSSSGGRGGAGSSGGVSEFERGDSMAGISRRRSDSRGRGLEAPEGQSLQDELTSVINKLVSAKIKLEKHDLTKKRNCTLGLHGPWGESSSVFIRITFTFPKDYPHGIYPRGTPTVELERNPLISLKNRAFILRRLRALRERQRPCLEACLRFLSEGEKSGAPHTMDSESSDEDQDNRKSRDLTVTLLRNHKNLAEPRTSQGTFGPNGELVCFFRAPPRIVRHVLRDQSISASPAKTVSDIPTTNHDSVDLTAEHTAPRVFRSPALIADAVRRLSLAATDRVVKPLDPRRPQDGDHILRIMTNLLTFSHDTSQHHRDSESSRLRGEDTVPSNSFAYPAQRRSTVFITNTTHISGGDRKVATGYVFEAETLAMVCQKNAEVAREHGRYDHERIFKILQALFPSHCSAGVTLPGTNSLVVKMVTRIHLELCKMKDLQMLAMLSMIVLQGCRTCLSTTTKSPDRRGTVTPKYAGMDYFSLSRTSSGNNTGRMSPVSPTWPRLTASPPVTSGQAQLSTSNSSRGSWSSLFNAGSVRQFMSGMQDLKDGLTTPSEPPATSTIPVPKVDRISRGPDSPLPRRRAYWRDSGLPSPSAVSKSWNEATSPAVKHAVSFSSADHRRPAFSRTSTRKDAIHEARVVLLDLPTGDNSSLLSSRSDAFPAKQITEFMNHVYIYADVLFSWQLFHKRLELLKSVNYADSIVDSAQHGIGMIRSCTTCGEVVEQGKNACRNCSRPCGMPHCTICRLPVKGLSRSCLRCFHVTHISCWRRLDVPICPSGCGCLCDNRGFAHGAPFASLPASSTPVTPPLPLSKDPT</sequence>
<proteinExistence type="predicted"/>
<comment type="caution">
    <text evidence="6">The sequence shown here is derived from an EMBL/GenBank/DDBJ whole genome shotgun (WGS) entry which is preliminary data.</text>
</comment>
<dbReference type="CDD" id="cd16488">
    <property type="entry name" value="mRING-H2-C3H3C2_Mio-like"/>
    <property type="match status" value="1"/>
</dbReference>
<feature type="region of interest" description="Disordered" evidence="4">
    <location>
        <begin position="1268"/>
        <end position="1288"/>
    </location>
</feature>
<feature type="compositionally biased region" description="Polar residues" evidence="4">
    <location>
        <begin position="1271"/>
        <end position="1280"/>
    </location>
</feature>
<dbReference type="GO" id="GO:0035859">
    <property type="term" value="C:Seh1-associated complex"/>
    <property type="evidence" value="ECO:0007669"/>
    <property type="project" value="TreeGrafter"/>
</dbReference>
<dbReference type="InterPro" id="IPR036322">
    <property type="entry name" value="WD40_repeat_dom_sf"/>
</dbReference>
<feature type="region of interest" description="Disordered" evidence="4">
    <location>
        <begin position="1078"/>
        <end position="1100"/>
    </location>
</feature>
<protein>
    <recommendedName>
        <fullName evidence="5">WDR59/RTC1-like RING zinc finger domain-containing protein</fullName>
    </recommendedName>
</protein>
<evidence type="ECO:0000256" key="3">
    <source>
        <dbReference type="PROSITE-ProRule" id="PRU00221"/>
    </source>
</evidence>
<dbReference type="PANTHER" id="PTHR46170:SF1">
    <property type="entry name" value="GATOR COMPLEX PROTEIN WDR59"/>
    <property type="match status" value="1"/>
</dbReference>
<dbReference type="PROSITE" id="PS50294">
    <property type="entry name" value="WD_REPEATS_REGION"/>
    <property type="match status" value="1"/>
</dbReference>
<dbReference type="Gene3D" id="2.130.10.10">
    <property type="entry name" value="YVTN repeat-like/Quinoprotein amine dehydrogenase"/>
    <property type="match status" value="1"/>
</dbReference>
<keyword evidence="7" id="KW-1185">Reference proteome</keyword>
<feature type="compositionally biased region" description="Gly residues" evidence="4">
    <location>
        <begin position="125"/>
        <end position="136"/>
    </location>
</feature>
<evidence type="ECO:0000256" key="4">
    <source>
        <dbReference type="SAM" id="MobiDB-lite"/>
    </source>
</evidence>
<dbReference type="InterPro" id="IPR019775">
    <property type="entry name" value="WD40_repeat_CS"/>
</dbReference>
<feature type="region of interest" description="Disordered" evidence="4">
    <location>
        <begin position="634"/>
        <end position="660"/>
    </location>
</feature>
<dbReference type="GO" id="GO:0034198">
    <property type="term" value="P:cellular response to amino acid starvation"/>
    <property type="evidence" value="ECO:0007669"/>
    <property type="project" value="TreeGrafter"/>
</dbReference>
<organism evidence="6 7">
    <name type="scientific">Mycena albidolilacea</name>
    <dbReference type="NCBI Taxonomy" id="1033008"/>
    <lineage>
        <taxon>Eukaryota</taxon>
        <taxon>Fungi</taxon>
        <taxon>Dikarya</taxon>
        <taxon>Basidiomycota</taxon>
        <taxon>Agaricomycotina</taxon>
        <taxon>Agaricomycetes</taxon>
        <taxon>Agaricomycetidae</taxon>
        <taxon>Agaricales</taxon>
        <taxon>Marasmiineae</taxon>
        <taxon>Mycenaceae</taxon>
        <taxon>Mycena</taxon>
    </lineage>
</organism>
<dbReference type="InterPro" id="IPR015943">
    <property type="entry name" value="WD40/YVTN_repeat-like_dom_sf"/>
</dbReference>
<feature type="compositionally biased region" description="Polar residues" evidence="4">
    <location>
        <begin position="1314"/>
        <end position="1325"/>
    </location>
</feature>
<dbReference type="Proteomes" id="UP001218218">
    <property type="component" value="Unassembled WGS sequence"/>
</dbReference>
<dbReference type="GO" id="GO:1904263">
    <property type="term" value="P:positive regulation of TORC1 signaling"/>
    <property type="evidence" value="ECO:0007669"/>
    <property type="project" value="TreeGrafter"/>
</dbReference>
<dbReference type="PROSITE" id="PS50082">
    <property type="entry name" value="WD_REPEATS_2"/>
    <property type="match status" value="1"/>
</dbReference>
<feature type="region of interest" description="Disordered" evidence="4">
    <location>
        <begin position="710"/>
        <end position="749"/>
    </location>
</feature>
<dbReference type="EMBL" id="JARIHO010000028">
    <property type="protein sequence ID" value="KAJ7339204.1"/>
    <property type="molecule type" value="Genomic_DNA"/>
</dbReference>
<gene>
    <name evidence="6" type="ORF">DFH08DRAFT_251045</name>
</gene>
<feature type="region of interest" description="Disordered" evidence="4">
    <location>
        <begin position="483"/>
        <end position="550"/>
    </location>
</feature>
<feature type="compositionally biased region" description="Basic and acidic residues" evidence="4">
    <location>
        <begin position="800"/>
        <end position="810"/>
    </location>
</feature>
<feature type="compositionally biased region" description="Basic and acidic residues" evidence="4">
    <location>
        <begin position="1"/>
        <end position="10"/>
    </location>
</feature>
<feature type="domain" description="WDR59/RTC1-like RING zinc finger" evidence="5">
    <location>
        <begin position="1503"/>
        <end position="1548"/>
    </location>
</feature>
<dbReference type="GO" id="GO:0005774">
    <property type="term" value="C:vacuolar membrane"/>
    <property type="evidence" value="ECO:0007669"/>
    <property type="project" value="TreeGrafter"/>
</dbReference>
<evidence type="ECO:0000259" key="5">
    <source>
        <dbReference type="Pfam" id="PF17120"/>
    </source>
</evidence>
<dbReference type="PANTHER" id="PTHR46170">
    <property type="entry name" value="GATOR COMPLEX PROTEIN WDR59"/>
    <property type="match status" value="1"/>
</dbReference>
<feature type="region of interest" description="Disordered" evidence="4">
    <location>
        <begin position="926"/>
        <end position="947"/>
    </location>
</feature>
<dbReference type="InterPro" id="IPR049567">
    <property type="entry name" value="WDR59-like"/>
</dbReference>
<name>A0AAD7ENW8_9AGAR</name>
<dbReference type="PROSITE" id="PS00678">
    <property type="entry name" value="WD_REPEATS_1"/>
    <property type="match status" value="2"/>
</dbReference>
<evidence type="ECO:0000256" key="1">
    <source>
        <dbReference type="ARBA" id="ARBA00022574"/>
    </source>
</evidence>
<evidence type="ECO:0000313" key="7">
    <source>
        <dbReference type="Proteomes" id="UP001218218"/>
    </source>
</evidence>
<feature type="compositionally biased region" description="Acidic residues" evidence="4">
    <location>
        <begin position="517"/>
        <end position="527"/>
    </location>
</feature>
<keyword evidence="1 3" id="KW-0853">WD repeat</keyword>
<feature type="repeat" description="WD" evidence="3">
    <location>
        <begin position="373"/>
        <end position="407"/>
    </location>
</feature>
<feature type="compositionally biased region" description="Gly residues" evidence="4">
    <location>
        <begin position="764"/>
        <end position="783"/>
    </location>
</feature>
<dbReference type="InterPro" id="IPR001680">
    <property type="entry name" value="WD40_rpt"/>
</dbReference>
<feature type="region of interest" description="Disordered" evidence="4">
    <location>
        <begin position="763"/>
        <end position="817"/>
    </location>
</feature>
<feature type="region of interest" description="Disordered" evidence="4">
    <location>
        <begin position="1309"/>
        <end position="1361"/>
    </location>
</feature>
<dbReference type="Pfam" id="PF17120">
    <property type="entry name" value="zf-RING_16"/>
    <property type="match status" value="1"/>
</dbReference>
<feature type="compositionally biased region" description="Low complexity" evidence="4">
    <location>
        <begin position="489"/>
        <end position="502"/>
    </location>
</feature>
<evidence type="ECO:0000313" key="6">
    <source>
        <dbReference type="EMBL" id="KAJ7339204.1"/>
    </source>
</evidence>
<reference evidence="6" key="1">
    <citation type="submission" date="2023-03" db="EMBL/GenBank/DDBJ databases">
        <title>Massive genome expansion in bonnet fungi (Mycena s.s.) driven by repeated elements and novel gene families across ecological guilds.</title>
        <authorList>
            <consortium name="Lawrence Berkeley National Laboratory"/>
            <person name="Harder C.B."/>
            <person name="Miyauchi S."/>
            <person name="Viragh M."/>
            <person name="Kuo A."/>
            <person name="Thoen E."/>
            <person name="Andreopoulos B."/>
            <person name="Lu D."/>
            <person name="Skrede I."/>
            <person name="Drula E."/>
            <person name="Henrissat B."/>
            <person name="Morin E."/>
            <person name="Kohler A."/>
            <person name="Barry K."/>
            <person name="LaButti K."/>
            <person name="Morin E."/>
            <person name="Salamov A."/>
            <person name="Lipzen A."/>
            <person name="Mereny Z."/>
            <person name="Hegedus B."/>
            <person name="Baldrian P."/>
            <person name="Stursova M."/>
            <person name="Weitz H."/>
            <person name="Taylor A."/>
            <person name="Grigoriev I.V."/>
            <person name="Nagy L.G."/>
            <person name="Martin F."/>
            <person name="Kauserud H."/>
        </authorList>
    </citation>
    <scope>NUCLEOTIDE SEQUENCE</scope>
    <source>
        <strain evidence="6">CBHHK002</strain>
    </source>
</reference>
<feature type="compositionally biased region" description="Low complexity" evidence="4">
    <location>
        <begin position="17"/>
        <end position="28"/>
    </location>
</feature>
<evidence type="ECO:0000256" key="2">
    <source>
        <dbReference type="ARBA" id="ARBA00022737"/>
    </source>
</evidence>
<feature type="compositionally biased region" description="Basic and acidic residues" evidence="4">
    <location>
        <begin position="1079"/>
        <end position="1095"/>
    </location>
</feature>